<name>A0A699HT20_TANCI</name>
<feature type="compositionally biased region" description="Polar residues" evidence="1">
    <location>
        <begin position="57"/>
        <end position="75"/>
    </location>
</feature>
<accession>A0A699HT20</accession>
<dbReference type="EMBL" id="BKCJ010210983">
    <property type="protein sequence ID" value="GEY80111.1"/>
    <property type="molecule type" value="Genomic_DNA"/>
</dbReference>
<dbReference type="AlphaFoldDB" id="A0A699HT20"/>
<keyword evidence="2" id="KW-0732">Signal</keyword>
<gene>
    <name evidence="3" type="ORF">Tci_452085</name>
</gene>
<protein>
    <submittedName>
        <fullName evidence="3">Uncharacterized protein</fullName>
    </submittedName>
</protein>
<evidence type="ECO:0000256" key="2">
    <source>
        <dbReference type="SAM" id="SignalP"/>
    </source>
</evidence>
<feature type="compositionally biased region" description="Acidic residues" evidence="1">
    <location>
        <begin position="43"/>
        <end position="53"/>
    </location>
</feature>
<sequence length="350" mass="37612">MIGCKVTRTLSSVEFEIILILVLPCCLSSSSVRSLENVVETDTESEPFEDLVETETPKSPHTVASPTSLIDSTPPTCHVEESEHSNTSEVAAMSDSAFRKRFRSSYDSSPSPTLPVRKRYRGTSELILDTDEEEEDEEAEESLDSDNESEDIDDEGFAAKNEGPATGDDGLAAGDEGPDIRVESLGLGGDEAVPEGQQWATPVLDTPVGEPLGLGYGALRHREIASREGQMPNVFEVGQGSGSVPEPERPERVSAFRQPTLTTCIDPEDGRTYIDVPAYPPSAPPVQKPLSPEWSSYSLPISPAPSIVLSPISSPMISLTVPSPVASPTTAEAEGFLTKLGAYVEIYRED</sequence>
<proteinExistence type="predicted"/>
<reference evidence="3" key="1">
    <citation type="journal article" date="2019" name="Sci. Rep.">
        <title>Draft genome of Tanacetum cinerariifolium, the natural source of mosquito coil.</title>
        <authorList>
            <person name="Yamashiro T."/>
            <person name="Shiraishi A."/>
            <person name="Satake H."/>
            <person name="Nakayama K."/>
        </authorList>
    </citation>
    <scope>NUCLEOTIDE SEQUENCE</scope>
</reference>
<organism evidence="3">
    <name type="scientific">Tanacetum cinerariifolium</name>
    <name type="common">Dalmatian daisy</name>
    <name type="synonym">Chrysanthemum cinerariifolium</name>
    <dbReference type="NCBI Taxonomy" id="118510"/>
    <lineage>
        <taxon>Eukaryota</taxon>
        <taxon>Viridiplantae</taxon>
        <taxon>Streptophyta</taxon>
        <taxon>Embryophyta</taxon>
        <taxon>Tracheophyta</taxon>
        <taxon>Spermatophyta</taxon>
        <taxon>Magnoliopsida</taxon>
        <taxon>eudicotyledons</taxon>
        <taxon>Gunneridae</taxon>
        <taxon>Pentapetalae</taxon>
        <taxon>asterids</taxon>
        <taxon>campanulids</taxon>
        <taxon>Asterales</taxon>
        <taxon>Asteraceae</taxon>
        <taxon>Asteroideae</taxon>
        <taxon>Anthemideae</taxon>
        <taxon>Anthemidinae</taxon>
        <taxon>Tanacetum</taxon>
    </lineage>
</organism>
<feature type="compositionally biased region" description="Acidic residues" evidence="1">
    <location>
        <begin position="128"/>
        <end position="156"/>
    </location>
</feature>
<feature type="chain" id="PRO_5025621606" evidence="2">
    <location>
        <begin position="29"/>
        <end position="350"/>
    </location>
</feature>
<feature type="signal peptide" evidence="2">
    <location>
        <begin position="1"/>
        <end position="28"/>
    </location>
</feature>
<evidence type="ECO:0000256" key="1">
    <source>
        <dbReference type="SAM" id="MobiDB-lite"/>
    </source>
</evidence>
<comment type="caution">
    <text evidence="3">The sequence shown here is derived from an EMBL/GenBank/DDBJ whole genome shotgun (WGS) entry which is preliminary data.</text>
</comment>
<evidence type="ECO:0000313" key="3">
    <source>
        <dbReference type="EMBL" id="GEY80111.1"/>
    </source>
</evidence>
<feature type="region of interest" description="Disordered" evidence="1">
    <location>
        <begin position="43"/>
        <end position="194"/>
    </location>
</feature>